<keyword evidence="2" id="KW-0812">Transmembrane</keyword>
<keyword evidence="2" id="KW-0472">Membrane</keyword>
<evidence type="ECO:0000313" key="4">
    <source>
        <dbReference type="EMBL" id="CAL1698828.1"/>
    </source>
</evidence>
<feature type="transmembrane region" description="Helical" evidence="2">
    <location>
        <begin position="264"/>
        <end position="290"/>
    </location>
</feature>
<feature type="compositionally biased region" description="Low complexity" evidence="1">
    <location>
        <begin position="98"/>
        <end position="110"/>
    </location>
</feature>
<evidence type="ECO:0000256" key="2">
    <source>
        <dbReference type="SAM" id="Phobius"/>
    </source>
</evidence>
<sequence>MSMANRDGSFGIMPYSRNQPQTQHRTRHRIYPSHTHGHQDEEHRGILSNIIYTSPSSSQSSSDMSEAPRGHGAQITVLPAGFVPQQYSTIAQPPPSPDNSGSSGSESASPGKEDEWDRVANMLQMHDRAKAKKVNGDIDSLLILTGLFSAVVAAFVIDSYKSLQPDPASLSANLLAQIVLHLNGTEAVQAAGWSTSSTSTQPSTNDIVVNVLWFTSLSCALVTASLGIFIKQWVRDYLDWDCSSSQERIRVRHFRYEGLLQWRIFGICAFLPVLLQLAILLFLVGLALFLHPLNAVVAWAVSVGLIIWVIVLIVFGVAPFLSANCPYRNSIFQSAAQVFRLTLVRAWYGAGWRTKLKYSNKYYRFPGDERGIRREPALGVEAVIGADASLKDDLILEQTLAKCAKSFGVQASLKFTRRMLSHRLDREVQSLVELDPEDYSHMPTQVLDVLFNLLCDVLYYCANSCEGMNLSRAKGRHDAVIEMATCFHAIADYENKNSRGIPSIFRVNELLTWDPLHSLFLDPPRFKVSTTGGAEVFMKLLLLRSAEPFRASRHSSEHSLKNLIRAARSLVDGPQDHDFHPFSITRAVFEYMEPVSNSVLQACFSELSTLVHSLSRWLQAITALTVDQVHLVDDTRRALAAAEKLNEHFRGPGPSIISAEMMNILSRNYTPVDEAVKESNAKAAISPPFKERIRGLSTSRWV</sequence>
<keyword evidence="5" id="KW-1185">Reference proteome</keyword>
<name>A0ABP1CVV2_9APHY</name>
<feature type="transmembrane region" description="Helical" evidence="2">
    <location>
        <begin position="296"/>
        <end position="321"/>
    </location>
</feature>
<gene>
    <name evidence="4" type="ORF">GFSPODELE1_LOCUS2340</name>
</gene>
<dbReference type="EMBL" id="OZ037954">
    <property type="protein sequence ID" value="CAL1698828.1"/>
    <property type="molecule type" value="Genomic_DNA"/>
</dbReference>
<proteinExistence type="predicted"/>
<evidence type="ECO:0000313" key="5">
    <source>
        <dbReference type="Proteomes" id="UP001497453"/>
    </source>
</evidence>
<feature type="transmembrane region" description="Helical" evidence="2">
    <location>
        <begin position="138"/>
        <end position="157"/>
    </location>
</feature>
<feature type="transmembrane region" description="Helical" evidence="2">
    <location>
        <begin position="207"/>
        <end position="230"/>
    </location>
</feature>
<protein>
    <recommendedName>
        <fullName evidence="3">DUF6535 domain-containing protein</fullName>
    </recommendedName>
</protein>
<keyword evidence="2" id="KW-1133">Transmembrane helix</keyword>
<accession>A0ABP1CVV2</accession>
<dbReference type="Pfam" id="PF20153">
    <property type="entry name" value="DUF6535"/>
    <property type="match status" value="1"/>
</dbReference>
<feature type="domain" description="DUF6535" evidence="3">
    <location>
        <begin position="116"/>
        <end position="291"/>
    </location>
</feature>
<dbReference type="InterPro" id="IPR045338">
    <property type="entry name" value="DUF6535"/>
</dbReference>
<feature type="region of interest" description="Disordered" evidence="1">
    <location>
        <begin position="87"/>
        <end position="113"/>
    </location>
</feature>
<feature type="region of interest" description="Disordered" evidence="1">
    <location>
        <begin position="1"/>
        <end position="27"/>
    </location>
</feature>
<organism evidence="4 5">
    <name type="scientific">Somion occarium</name>
    <dbReference type="NCBI Taxonomy" id="3059160"/>
    <lineage>
        <taxon>Eukaryota</taxon>
        <taxon>Fungi</taxon>
        <taxon>Dikarya</taxon>
        <taxon>Basidiomycota</taxon>
        <taxon>Agaricomycotina</taxon>
        <taxon>Agaricomycetes</taxon>
        <taxon>Polyporales</taxon>
        <taxon>Cerrenaceae</taxon>
        <taxon>Somion</taxon>
    </lineage>
</organism>
<reference evidence="5" key="1">
    <citation type="submission" date="2024-04" db="EMBL/GenBank/DDBJ databases">
        <authorList>
            <person name="Shaw F."/>
            <person name="Minotto A."/>
        </authorList>
    </citation>
    <scope>NUCLEOTIDE SEQUENCE [LARGE SCALE GENOMIC DNA]</scope>
</reference>
<dbReference type="Proteomes" id="UP001497453">
    <property type="component" value="Chromosome 11"/>
</dbReference>
<evidence type="ECO:0000259" key="3">
    <source>
        <dbReference type="Pfam" id="PF20153"/>
    </source>
</evidence>
<evidence type="ECO:0000256" key="1">
    <source>
        <dbReference type="SAM" id="MobiDB-lite"/>
    </source>
</evidence>